<evidence type="ECO:0000256" key="5">
    <source>
        <dbReference type="ARBA" id="ARBA00022989"/>
    </source>
</evidence>
<name>A0AAD7UED6_9STRA</name>
<feature type="domain" description="GOLD" evidence="10">
    <location>
        <begin position="25"/>
        <end position="113"/>
    </location>
</feature>
<dbReference type="InterPro" id="IPR009038">
    <property type="entry name" value="GOLD_dom"/>
</dbReference>
<evidence type="ECO:0000313" key="12">
    <source>
        <dbReference type="Proteomes" id="UP001230188"/>
    </source>
</evidence>
<protein>
    <recommendedName>
        <fullName evidence="10">GOLD domain-containing protein</fullName>
    </recommendedName>
</protein>
<dbReference type="AlphaFoldDB" id="A0AAD7UED6"/>
<proteinExistence type="inferred from homology"/>
<keyword evidence="5 8" id="KW-1133">Transmembrane helix</keyword>
<evidence type="ECO:0000256" key="7">
    <source>
        <dbReference type="RuleBase" id="RU003827"/>
    </source>
</evidence>
<feature type="signal peptide" evidence="9">
    <location>
        <begin position="1"/>
        <end position="15"/>
    </location>
</feature>
<dbReference type="EMBL" id="JAQMWT010000344">
    <property type="protein sequence ID" value="KAJ8603792.1"/>
    <property type="molecule type" value="Genomic_DNA"/>
</dbReference>
<reference evidence="11" key="1">
    <citation type="submission" date="2023-01" db="EMBL/GenBank/DDBJ databases">
        <title>Metagenome sequencing of chrysophaentin producing Chrysophaeum taylorii.</title>
        <authorList>
            <person name="Davison J."/>
            <person name="Bewley C."/>
        </authorList>
    </citation>
    <scope>NUCLEOTIDE SEQUENCE</scope>
    <source>
        <strain evidence="11">NIES-1699</strain>
    </source>
</reference>
<organism evidence="11 12">
    <name type="scientific">Chrysophaeum taylorii</name>
    <dbReference type="NCBI Taxonomy" id="2483200"/>
    <lineage>
        <taxon>Eukaryota</taxon>
        <taxon>Sar</taxon>
        <taxon>Stramenopiles</taxon>
        <taxon>Ochrophyta</taxon>
        <taxon>Pelagophyceae</taxon>
        <taxon>Pelagomonadales</taxon>
        <taxon>Pelagomonadaceae</taxon>
        <taxon>Chrysophaeum</taxon>
    </lineage>
</organism>
<sequence length="202" mass="22298">MRRLAAFAVIASVRGLVVQLDAGERECFMLEVEPEASVFGNFELIKPNDVSEHLVVTVTSDEEPKPLYESLGSPEGTFAFEAKGNSVLDLCIANGSKGKSDGVSRTVGFAIRVASKHPTPESLEAGSVSDLLDFSEQLNEGLLTLIDHQAYMRSREETHRRVLKTTKSRVYFWTCAETVVLAALAIWQIVCIRAFFETKRSV</sequence>
<evidence type="ECO:0000256" key="2">
    <source>
        <dbReference type="ARBA" id="ARBA00007104"/>
    </source>
</evidence>
<evidence type="ECO:0000256" key="3">
    <source>
        <dbReference type="ARBA" id="ARBA00022692"/>
    </source>
</evidence>
<dbReference type="Proteomes" id="UP001230188">
    <property type="component" value="Unassembled WGS sequence"/>
</dbReference>
<evidence type="ECO:0000256" key="6">
    <source>
        <dbReference type="ARBA" id="ARBA00023136"/>
    </source>
</evidence>
<evidence type="ECO:0000256" key="9">
    <source>
        <dbReference type="SAM" id="SignalP"/>
    </source>
</evidence>
<evidence type="ECO:0000259" key="10">
    <source>
        <dbReference type="PROSITE" id="PS50866"/>
    </source>
</evidence>
<comment type="subcellular location">
    <subcellularLocation>
        <location evidence="1 7">Membrane</location>
        <topology evidence="1 7">Single-pass type I membrane protein</topology>
    </subcellularLocation>
</comment>
<dbReference type="InterPro" id="IPR015720">
    <property type="entry name" value="Emp24-like"/>
</dbReference>
<accession>A0AAD7UED6</accession>
<dbReference type="PANTHER" id="PTHR22811">
    <property type="entry name" value="TRANSMEMBRANE EMP24 DOMAIN-CONTAINING PROTEIN"/>
    <property type="match status" value="1"/>
</dbReference>
<keyword evidence="4 9" id="KW-0732">Signal</keyword>
<evidence type="ECO:0000256" key="1">
    <source>
        <dbReference type="ARBA" id="ARBA00004479"/>
    </source>
</evidence>
<dbReference type="PROSITE" id="PS50866">
    <property type="entry name" value="GOLD"/>
    <property type="match status" value="1"/>
</dbReference>
<keyword evidence="6 8" id="KW-0472">Membrane</keyword>
<gene>
    <name evidence="11" type="ORF">CTAYLR_000195</name>
</gene>
<evidence type="ECO:0000313" key="11">
    <source>
        <dbReference type="EMBL" id="KAJ8603792.1"/>
    </source>
</evidence>
<keyword evidence="3 7" id="KW-0812">Transmembrane</keyword>
<comment type="caution">
    <text evidence="11">The sequence shown here is derived from an EMBL/GenBank/DDBJ whole genome shotgun (WGS) entry which is preliminary data.</text>
</comment>
<comment type="similarity">
    <text evidence="2 7">Belongs to the EMP24/GP25L family.</text>
</comment>
<feature type="chain" id="PRO_5041937409" description="GOLD domain-containing protein" evidence="9">
    <location>
        <begin position="16"/>
        <end position="202"/>
    </location>
</feature>
<evidence type="ECO:0000256" key="4">
    <source>
        <dbReference type="ARBA" id="ARBA00022729"/>
    </source>
</evidence>
<keyword evidence="12" id="KW-1185">Reference proteome</keyword>
<evidence type="ECO:0000256" key="8">
    <source>
        <dbReference type="SAM" id="Phobius"/>
    </source>
</evidence>
<feature type="transmembrane region" description="Helical" evidence="8">
    <location>
        <begin position="170"/>
        <end position="196"/>
    </location>
</feature>
<dbReference type="GO" id="GO:0016020">
    <property type="term" value="C:membrane"/>
    <property type="evidence" value="ECO:0007669"/>
    <property type="project" value="UniProtKB-SubCell"/>
</dbReference>
<dbReference type="Pfam" id="PF01105">
    <property type="entry name" value="EMP24_GP25L"/>
    <property type="match status" value="1"/>
</dbReference>
<dbReference type="SMART" id="SM01190">
    <property type="entry name" value="EMP24_GP25L"/>
    <property type="match status" value="1"/>
</dbReference>